<accession>A0AAE0CVY8</accession>
<keyword evidence="6" id="KW-1185">Reference proteome</keyword>
<sequence>MGIRMMVLHAKQVIRRRSSSTKQQQQQQQFSYNTSSPPPPSLEVPRGHFAVYVGEEDNLMKRFVVPLSFLKQPQFQALLSQAEEEFGFDYRMHGLTIPCAEDEFISLTSRLNSSR</sequence>
<evidence type="ECO:0000313" key="6">
    <source>
        <dbReference type="Proteomes" id="UP001280121"/>
    </source>
</evidence>
<dbReference type="Proteomes" id="UP001280121">
    <property type="component" value="Unassembled WGS sequence"/>
</dbReference>
<dbReference type="InterPro" id="IPR003676">
    <property type="entry name" value="SAUR_fam"/>
</dbReference>
<dbReference type="Pfam" id="PF02519">
    <property type="entry name" value="Auxin_inducible"/>
    <property type="match status" value="1"/>
</dbReference>
<gene>
    <name evidence="5" type="ORF">Ddye_004059</name>
</gene>
<proteinExistence type="inferred from homology"/>
<evidence type="ECO:0000256" key="4">
    <source>
        <dbReference type="SAM" id="MobiDB-lite"/>
    </source>
</evidence>
<evidence type="ECO:0000256" key="3">
    <source>
        <dbReference type="ARBA" id="ARBA00022604"/>
    </source>
</evidence>
<evidence type="ECO:0000256" key="2">
    <source>
        <dbReference type="ARBA" id="ARBA00022473"/>
    </source>
</evidence>
<reference evidence="5" key="1">
    <citation type="journal article" date="2023" name="Plant J.">
        <title>Genome sequences and population genomics provide insights into the demographic history, inbreeding, and mutation load of two 'living fossil' tree species of Dipteronia.</title>
        <authorList>
            <person name="Feng Y."/>
            <person name="Comes H.P."/>
            <person name="Chen J."/>
            <person name="Zhu S."/>
            <person name="Lu R."/>
            <person name="Zhang X."/>
            <person name="Li P."/>
            <person name="Qiu J."/>
            <person name="Olsen K.M."/>
            <person name="Qiu Y."/>
        </authorList>
    </citation>
    <scope>NUCLEOTIDE SEQUENCE</scope>
    <source>
        <strain evidence="5">KIB01</strain>
    </source>
</reference>
<protein>
    <recommendedName>
        <fullName evidence="7">Small auxin up regulated protein</fullName>
    </recommendedName>
</protein>
<keyword evidence="2" id="KW-0217">Developmental protein</keyword>
<organism evidence="5 6">
    <name type="scientific">Dipteronia dyeriana</name>
    <dbReference type="NCBI Taxonomy" id="168575"/>
    <lineage>
        <taxon>Eukaryota</taxon>
        <taxon>Viridiplantae</taxon>
        <taxon>Streptophyta</taxon>
        <taxon>Embryophyta</taxon>
        <taxon>Tracheophyta</taxon>
        <taxon>Spermatophyta</taxon>
        <taxon>Magnoliopsida</taxon>
        <taxon>eudicotyledons</taxon>
        <taxon>Gunneridae</taxon>
        <taxon>Pentapetalae</taxon>
        <taxon>rosids</taxon>
        <taxon>malvids</taxon>
        <taxon>Sapindales</taxon>
        <taxon>Sapindaceae</taxon>
        <taxon>Hippocastanoideae</taxon>
        <taxon>Acereae</taxon>
        <taxon>Dipteronia</taxon>
    </lineage>
</organism>
<name>A0AAE0CVY8_9ROSI</name>
<dbReference type="AlphaFoldDB" id="A0AAE0CVY8"/>
<dbReference type="EMBL" id="JANJYI010000001">
    <property type="protein sequence ID" value="KAK2665485.1"/>
    <property type="molecule type" value="Genomic_DNA"/>
</dbReference>
<feature type="region of interest" description="Disordered" evidence="4">
    <location>
        <begin position="15"/>
        <end position="43"/>
    </location>
</feature>
<evidence type="ECO:0000313" key="5">
    <source>
        <dbReference type="EMBL" id="KAK2665485.1"/>
    </source>
</evidence>
<dbReference type="GO" id="GO:0009733">
    <property type="term" value="P:response to auxin"/>
    <property type="evidence" value="ECO:0007669"/>
    <property type="project" value="InterPro"/>
</dbReference>
<comment type="caution">
    <text evidence="5">The sequence shown here is derived from an EMBL/GenBank/DDBJ whole genome shotgun (WGS) entry which is preliminary data.</text>
</comment>
<evidence type="ECO:0008006" key="7">
    <source>
        <dbReference type="Google" id="ProtNLM"/>
    </source>
</evidence>
<keyword evidence="3" id="KW-0341">Growth regulation</keyword>
<comment type="similarity">
    <text evidence="1">Belongs to the ARG7 family.</text>
</comment>
<dbReference type="PANTHER" id="PTHR31929">
    <property type="entry name" value="SAUR-LIKE AUXIN-RESPONSIVE PROTEIN FAMILY-RELATED"/>
    <property type="match status" value="1"/>
</dbReference>
<evidence type="ECO:0000256" key="1">
    <source>
        <dbReference type="ARBA" id="ARBA00006974"/>
    </source>
</evidence>